<dbReference type="Proteomes" id="UP000248116">
    <property type="component" value="Unassembled WGS sequence"/>
</dbReference>
<reference evidence="2 3" key="1">
    <citation type="submission" date="2018-02" db="EMBL/GenBank/DDBJ databases">
        <authorList>
            <person name="Skraban J."/>
            <person name="Trcek J."/>
        </authorList>
    </citation>
    <scope>NUCLEOTIDE SEQUENCE [LARGE SCALE GENOMIC DNA]</scope>
    <source>
        <strain evidence="2 3">AV446</strain>
    </source>
</reference>
<name>A0ABX5P764_9PROT</name>
<feature type="region of interest" description="Disordered" evidence="1">
    <location>
        <begin position="42"/>
        <end position="67"/>
    </location>
</feature>
<dbReference type="EMBL" id="PRCW01000062">
    <property type="protein sequence ID" value="PYD47758.1"/>
    <property type="molecule type" value="Genomic_DNA"/>
</dbReference>
<proteinExistence type="predicted"/>
<accession>A0ABX5P764</accession>
<comment type="caution">
    <text evidence="2">The sequence shown here is derived from an EMBL/GenBank/DDBJ whole genome shotgun (WGS) entry which is preliminary data.</text>
</comment>
<evidence type="ECO:0000256" key="1">
    <source>
        <dbReference type="SAM" id="MobiDB-lite"/>
    </source>
</evidence>
<evidence type="ECO:0000313" key="3">
    <source>
        <dbReference type="Proteomes" id="UP000248116"/>
    </source>
</evidence>
<gene>
    <name evidence="2" type="ORF">C3920_08405</name>
</gene>
<protein>
    <submittedName>
        <fullName evidence="2">Uncharacterized protein</fullName>
    </submittedName>
</protein>
<organism evidence="2 3">
    <name type="scientific">Novacetimonas pomaceti</name>
    <dbReference type="NCBI Taxonomy" id="2021998"/>
    <lineage>
        <taxon>Bacteria</taxon>
        <taxon>Pseudomonadati</taxon>
        <taxon>Pseudomonadota</taxon>
        <taxon>Alphaproteobacteria</taxon>
        <taxon>Acetobacterales</taxon>
        <taxon>Acetobacteraceae</taxon>
        <taxon>Novacetimonas</taxon>
    </lineage>
</organism>
<sequence>MKLFSKSFERRRLFEKRRHPRTFTPFLSMRCFQTISGQHLPSGYAATGRSGTHFHPPKRKRPAPEGAGPFPYVVARLYQADLDMISSATLRGTGS</sequence>
<keyword evidence="3" id="KW-1185">Reference proteome</keyword>
<evidence type="ECO:0000313" key="2">
    <source>
        <dbReference type="EMBL" id="PYD47758.1"/>
    </source>
</evidence>